<gene>
    <name evidence="1" type="ORF">AMECASPLE_004541</name>
</gene>
<dbReference type="EMBL" id="JAHRIP010019004">
    <property type="protein sequence ID" value="MEQ2286648.1"/>
    <property type="molecule type" value="Genomic_DNA"/>
</dbReference>
<sequence>MSRQHVVLCYKKKKKKKKLGKAFYCRQNRPHKSHFTCRDNFPHHPSHWDKLLSIQPVASIAEGIAPVLSRQIERRNVTKFNNANSPKSTALICNKMSIP</sequence>
<evidence type="ECO:0000313" key="2">
    <source>
        <dbReference type="Proteomes" id="UP001469553"/>
    </source>
</evidence>
<proteinExistence type="predicted"/>
<dbReference type="Proteomes" id="UP001469553">
    <property type="component" value="Unassembled WGS sequence"/>
</dbReference>
<protein>
    <submittedName>
        <fullName evidence="1">Uncharacterized protein</fullName>
    </submittedName>
</protein>
<reference evidence="1 2" key="1">
    <citation type="submission" date="2021-06" db="EMBL/GenBank/DDBJ databases">
        <authorList>
            <person name="Palmer J.M."/>
        </authorList>
    </citation>
    <scope>NUCLEOTIDE SEQUENCE [LARGE SCALE GENOMIC DNA]</scope>
    <source>
        <strain evidence="1 2">AS_MEX2019</strain>
        <tissue evidence="1">Muscle</tissue>
    </source>
</reference>
<comment type="caution">
    <text evidence="1">The sequence shown here is derived from an EMBL/GenBank/DDBJ whole genome shotgun (WGS) entry which is preliminary data.</text>
</comment>
<evidence type="ECO:0000313" key="1">
    <source>
        <dbReference type="EMBL" id="MEQ2286648.1"/>
    </source>
</evidence>
<name>A0ABV0XYQ7_9TELE</name>
<keyword evidence="2" id="KW-1185">Reference proteome</keyword>
<organism evidence="1 2">
    <name type="scientific">Ameca splendens</name>
    <dbReference type="NCBI Taxonomy" id="208324"/>
    <lineage>
        <taxon>Eukaryota</taxon>
        <taxon>Metazoa</taxon>
        <taxon>Chordata</taxon>
        <taxon>Craniata</taxon>
        <taxon>Vertebrata</taxon>
        <taxon>Euteleostomi</taxon>
        <taxon>Actinopterygii</taxon>
        <taxon>Neopterygii</taxon>
        <taxon>Teleostei</taxon>
        <taxon>Neoteleostei</taxon>
        <taxon>Acanthomorphata</taxon>
        <taxon>Ovalentaria</taxon>
        <taxon>Atherinomorphae</taxon>
        <taxon>Cyprinodontiformes</taxon>
        <taxon>Goodeidae</taxon>
        <taxon>Ameca</taxon>
    </lineage>
</organism>
<accession>A0ABV0XYQ7</accession>